<protein>
    <submittedName>
        <fullName evidence="1">OsmC family protein</fullName>
    </submittedName>
</protein>
<gene>
    <name evidence="1" type="ORF">KIH27_07205</name>
</gene>
<dbReference type="InterPro" id="IPR003718">
    <property type="entry name" value="OsmC/Ohr_fam"/>
</dbReference>
<dbReference type="Pfam" id="PF02566">
    <property type="entry name" value="OsmC"/>
    <property type="match status" value="1"/>
</dbReference>
<evidence type="ECO:0000313" key="2">
    <source>
        <dbReference type="Proteomes" id="UP001519535"/>
    </source>
</evidence>
<dbReference type="EMBL" id="JAHCLR010000009">
    <property type="protein sequence ID" value="MBS9533378.1"/>
    <property type="molecule type" value="Genomic_DNA"/>
</dbReference>
<dbReference type="InterPro" id="IPR052707">
    <property type="entry name" value="OsmC_Ohr_Peroxiredoxin"/>
</dbReference>
<reference evidence="1 2" key="1">
    <citation type="submission" date="2021-05" db="EMBL/GenBank/DDBJ databases">
        <title>Mycobacterium acidophilum sp. nov., an extremely acid-tolerant member of the genus Mycobacterium.</title>
        <authorList>
            <person name="Xia J."/>
        </authorList>
    </citation>
    <scope>NUCLEOTIDE SEQUENCE [LARGE SCALE GENOMIC DNA]</scope>
    <source>
        <strain evidence="1 2">M1</strain>
    </source>
</reference>
<dbReference type="PANTHER" id="PTHR42830">
    <property type="entry name" value="OSMOTICALLY INDUCIBLE FAMILY PROTEIN"/>
    <property type="match status" value="1"/>
</dbReference>
<dbReference type="RefSeq" id="WP_214092267.1">
    <property type="nucleotide sequence ID" value="NZ_JAHCLR010000009.1"/>
</dbReference>
<dbReference type="InterPro" id="IPR036102">
    <property type="entry name" value="OsmC/Ohrsf"/>
</dbReference>
<comment type="caution">
    <text evidence="1">The sequence shown here is derived from an EMBL/GenBank/DDBJ whole genome shotgun (WGS) entry which is preliminary data.</text>
</comment>
<proteinExistence type="predicted"/>
<dbReference type="Proteomes" id="UP001519535">
    <property type="component" value="Unassembled WGS sequence"/>
</dbReference>
<dbReference type="SUPFAM" id="SSF82784">
    <property type="entry name" value="OsmC-like"/>
    <property type="match status" value="1"/>
</dbReference>
<keyword evidence="2" id="KW-1185">Reference proteome</keyword>
<dbReference type="PANTHER" id="PTHR42830:SF2">
    <property type="entry name" value="OSMC_OHR FAMILY PROTEIN"/>
    <property type="match status" value="1"/>
</dbReference>
<name>A0ABS5RIH7_9MYCO</name>
<evidence type="ECO:0000313" key="1">
    <source>
        <dbReference type="EMBL" id="MBS9533378.1"/>
    </source>
</evidence>
<accession>A0ABS5RIH7</accession>
<organism evidence="1 2">
    <name type="scientific">Mycolicibacter acidiphilus</name>
    <dbReference type="NCBI Taxonomy" id="2835306"/>
    <lineage>
        <taxon>Bacteria</taxon>
        <taxon>Bacillati</taxon>
        <taxon>Actinomycetota</taxon>
        <taxon>Actinomycetes</taxon>
        <taxon>Mycobacteriales</taxon>
        <taxon>Mycobacteriaceae</taxon>
        <taxon>Mycolicibacter</taxon>
    </lineage>
</organism>
<dbReference type="Gene3D" id="3.30.300.20">
    <property type="match status" value="1"/>
</dbReference>
<sequence length="156" mass="16778">MGTEHSYTVAVTWTGNRGTGTSGYRAYDRDHEVHADGCPTILGSADPDFRGDPARWNPEQLLLASLSQCHMLWYLHLCAVNDVIVVSYVDHPFGTMADTGDGGHFTGAVLRPQVTVTSAAMAEKAVALHAEAHRACFIANSVNFPVTHEPVVTVAT</sequence>
<dbReference type="InterPro" id="IPR015946">
    <property type="entry name" value="KH_dom-like_a/b"/>
</dbReference>